<keyword evidence="9" id="KW-1185">Reference proteome</keyword>
<dbReference type="InterPro" id="IPR051907">
    <property type="entry name" value="DoxX-like_oxidoreductase"/>
</dbReference>
<evidence type="ECO:0000256" key="2">
    <source>
        <dbReference type="ARBA" id="ARBA00006679"/>
    </source>
</evidence>
<evidence type="ECO:0000256" key="4">
    <source>
        <dbReference type="ARBA" id="ARBA00022692"/>
    </source>
</evidence>
<feature type="transmembrane region" description="Helical" evidence="7">
    <location>
        <begin position="45"/>
        <end position="67"/>
    </location>
</feature>
<evidence type="ECO:0000256" key="3">
    <source>
        <dbReference type="ARBA" id="ARBA00022475"/>
    </source>
</evidence>
<dbReference type="PANTHER" id="PTHR33452:SF1">
    <property type="entry name" value="INNER MEMBRANE PROTEIN YPHA-RELATED"/>
    <property type="match status" value="1"/>
</dbReference>
<dbReference type="RefSeq" id="WP_109903920.1">
    <property type="nucleotide sequence ID" value="NZ_QGLE01000003.1"/>
</dbReference>
<evidence type="ECO:0000256" key="1">
    <source>
        <dbReference type="ARBA" id="ARBA00004651"/>
    </source>
</evidence>
<gene>
    <name evidence="8" type="ORF">DKG74_06580</name>
</gene>
<dbReference type="Pfam" id="PF07681">
    <property type="entry name" value="DoxX"/>
    <property type="match status" value="1"/>
</dbReference>
<evidence type="ECO:0000256" key="5">
    <source>
        <dbReference type="ARBA" id="ARBA00022989"/>
    </source>
</evidence>
<keyword evidence="5 7" id="KW-1133">Transmembrane helix</keyword>
<feature type="transmembrane region" description="Helical" evidence="7">
    <location>
        <begin position="74"/>
        <end position="92"/>
    </location>
</feature>
<comment type="caution">
    <text evidence="8">The sequence shown here is derived from an EMBL/GenBank/DDBJ whole genome shotgun (WGS) entry which is preliminary data.</text>
</comment>
<dbReference type="OrthoDB" id="5382961at2"/>
<proteinExistence type="inferred from homology"/>
<keyword evidence="6 7" id="KW-0472">Membrane</keyword>
<sequence length="138" mass="14021">MSTNTADLGAFVLRVTLGVLAFSHGFILKVLTFTPAGTAGYFESIGYPAAFAYLVIFAEVAGGLALIVGFLPRLAAVGLIPVLIGATLQHAGNGWSFSAAGGGWEFPAAWTVLLLASALIGPGAFALGRKLPGKLASL</sequence>
<feature type="transmembrane region" description="Helical" evidence="7">
    <location>
        <begin position="12"/>
        <end position="33"/>
    </location>
</feature>
<dbReference type="Proteomes" id="UP000245461">
    <property type="component" value="Unassembled WGS sequence"/>
</dbReference>
<comment type="similarity">
    <text evidence="2">Belongs to the DoxX family.</text>
</comment>
<dbReference type="AlphaFoldDB" id="A0A317EDX7"/>
<dbReference type="EMBL" id="QGLE01000003">
    <property type="protein sequence ID" value="PWR24466.1"/>
    <property type="molecule type" value="Genomic_DNA"/>
</dbReference>
<evidence type="ECO:0000256" key="6">
    <source>
        <dbReference type="ARBA" id="ARBA00023136"/>
    </source>
</evidence>
<keyword evidence="4 7" id="KW-0812">Transmembrane</keyword>
<name>A0A317EDX7_9PROT</name>
<evidence type="ECO:0008006" key="10">
    <source>
        <dbReference type="Google" id="ProtNLM"/>
    </source>
</evidence>
<organism evidence="8 9">
    <name type="scientific">Zavarzinia aquatilis</name>
    <dbReference type="NCBI Taxonomy" id="2211142"/>
    <lineage>
        <taxon>Bacteria</taxon>
        <taxon>Pseudomonadati</taxon>
        <taxon>Pseudomonadota</taxon>
        <taxon>Alphaproteobacteria</taxon>
        <taxon>Rhodospirillales</taxon>
        <taxon>Zavarziniaceae</taxon>
        <taxon>Zavarzinia</taxon>
    </lineage>
</organism>
<evidence type="ECO:0000256" key="7">
    <source>
        <dbReference type="SAM" id="Phobius"/>
    </source>
</evidence>
<protein>
    <recommendedName>
        <fullName evidence="10">DoxX family protein</fullName>
    </recommendedName>
</protein>
<comment type="subcellular location">
    <subcellularLocation>
        <location evidence="1">Cell membrane</location>
        <topology evidence="1">Multi-pass membrane protein</topology>
    </subcellularLocation>
</comment>
<evidence type="ECO:0000313" key="8">
    <source>
        <dbReference type="EMBL" id="PWR24466.1"/>
    </source>
</evidence>
<feature type="transmembrane region" description="Helical" evidence="7">
    <location>
        <begin position="108"/>
        <end position="128"/>
    </location>
</feature>
<reference evidence="8 9" key="1">
    <citation type="submission" date="2018-05" db="EMBL/GenBank/DDBJ databases">
        <title>Zavarzinia sp. HR-AS.</title>
        <authorList>
            <person name="Lee Y."/>
            <person name="Jeon C.O."/>
        </authorList>
    </citation>
    <scope>NUCLEOTIDE SEQUENCE [LARGE SCALE GENOMIC DNA]</scope>
    <source>
        <strain evidence="8 9">HR-AS</strain>
    </source>
</reference>
<accession>A0A317EDX7</accession>
<evidence type="ECO:0000313" key="9">
    <source>
        <dbReference type="Proteomes" id="UP000245461"/>
    </source>
</evidence>
<keyword evidence="3" id="KW-1003">Cell membrane</keyword>
<dbReference type="InterPro" id="IPR032808">
    <property type="entry name" value="DoxX"/>
</dbReference>
<dbReference type="GO" id="GO:0005886">
    <property type="term" value="C:plasma membrane"/>
    <property type="evidence" value="ECO:0007669"/>
    <property type="project" value="UniProtKB-SubCell"/>
</dbReference>
<dbReference type="PANTHER" id="PTHR33452">
    <property type="entry name" value="OXIDOREDUCTASE CATD-RELATED"/>
    <property type="match status" value="1"/>
</dbReference>